<keyword evidence="3" id="KW-0175">Coiled coil</keyword>
<dbReference type="GO" id="GO:0006397">
    <property type="term" value="P:mRNA processing"/>
    <property type="evidence" value="ECO:0007669"/>
    <property type="project" value="InterPro"/>
</dbReference>
<evidence type="ECO:0000256" key="2">
    <source>
        <dbReference type="ARBA" id="ARBA00023242"/>
    </source>
</evidence>
<evidence type="ECO:0000313" key="5">
    <source>
        <dbReference type="Proteomes" id="UP000887575"/>
    </source>
</evidence>
<protein>
    <recommendedName>
        <fullName evidence="8">THO complex subunit 7</fullName>
    </recommendedName>
</protein>
<feature type="coiled-coil region" evidence="3">
    <location>
        <begin position="40"/>
        <end position="135"/>
    </location>
</feature>
<dbReference type="InterPro" id="IPR008501">
    <property type="entry name" value="THOC7/Mft1"/>
</dbReference>
<evidence type="ECO:0008006" key="8">
    <source>
        <dbReference type="Google" id="ProtNLM"/>
    </source>
</evidence>
<dbReference type="Gene3D" id="1.10.287.1490">
    <property type="match status" value="1"/>
</dbReference>
<feature type="compositionally biased region" description="Basic and acidic residues" evidence="4">
    <location>
        <begin position="167"/>
        <end position="182"/>
    </location>
</feature>
<organism evidence="5 7">
    <name type="scientific">Mesorhabditis belari</name>
    <dbReference type="NCBI Taxonomy" id="2138241"/>
    <lineage>
        <taxon>Eukaryota</taxon>
        <taxon>Metazoa</taxon>
        <taxon>Ecdysozoa</taxon>
        <taxon>Nematoda</taxon>
        <taxon>Chromadorea</taxon>
        <taxon>Rhabditida</taxon>
        <taxon>Rhabditina</taxon>
        <taxon>Rhabditomorpha</taxon>
        <taxon>Rhabditoidea</taxon>
        <taxon>Rhabditidae</taxon>
        <taxon>Mesorhabditinae</taxon>
        <taxon>Mesorhabditis</taxon>
    </lineage>
</organism>
<feature type="compositionally biased region" description="Acidic residues" evidence="4">
    <location>
        <begin position="154"/>
        <end position="166"/>
    </location>
</feature>
<evidence type="ECO:0000313" key="6">
    <source>
        <dbReference type="WBParaSite" id="MBELARI_LOCUS15986"/>
    </source>
</evidence>
<keyword evidence="5" id="KW-1185">Reference proteome</keyword>
<evidence type="ECO:0000256" key="4">
    <source>
        <dbReference type="SAM" id="MobiDB-lite"/>
    </source>
</evidence>
<keyword evidence="2" id="KW-0539">Nucleus</keyword>
<reference evidence="6 7" key="1">
    <citation type="submission" date="2024-02" db="UniProtKB">
        <authorList>
            <consortium name="WormBaseParasite"/>
        </authorList>
    </citation>
    <scope>IDENTIFICATION</scope>
</reference>
<evidence type="ECO:0000256" key="3">
    <source>
        <dbReference type="SAM" id="Coils"/>
    </source>
</evidence>
<dbReference type="AlphaFoldDB" id="A0AAF3EQV7"/>
<dbReference type="Proteomes" id="UP000887575">
    <property type="component" value="Unassembled WGS sequence"/>
</dbReference>
<evidence type="ECO:0000256" key="1">
    <source>
        <dbReference type="ARBA" id="ARBA00004123"/>
    </source>
</evidence>
<evidence type="ECO:0000313" key="7">
    <source>
        <dbReference type="WBParaSite" id="MBELARI_LOCUS16478"/>
    </source>
</evidence>
<dbReference type="GO" id="GO:0000445">
    <property type="term" value="C:THO complex part of transcription export complex"/>
    <property type="evidence" value="ECO:0007669"/>
    <property type="project" value="InterPro"/>
</dbReference>
<dbReference type="WBParaSite" id="MBELARI_LOCUS16478">
    <property type="protein sequence ID" value="MBELARI_LOCUS16478"/>
    <property type="gene ID" value="MBELARI_LOCUS16478"/>
</dbReference>
<name>A0AAF3EQV7_9BILA</name>
<accession>A0AAF3EQV7</accession>
<feature type="region of interest" description="Disordered" evidence="4">
    <location>
        <begin position="154"/>
        <end position="182"/>
    </location>
</feature>
<comment type="subcellular location">
    <subcellularLocation>
        <location evidence="1">Nucleus</location>
    </subcellularLocation>
</comment>
<dbReference type="WBParaSite" id="MBELARI_LOCUS15986">
    <property type="protein sequence ID" value="MBELARI_LOCUS15986"/>
    <property type="gene ID" value="MBELARI_LOCUS15986"/>
</dbReference>
<sequence length="182" mass="21309">MLAAFKTTQVEEGAVSTQATAILKELDTLEIFIQKQALIADLCVKEQKEYEEQCQAIEDQIAETRQKMKEAEVALAEARIVRKNKQEYDALGKKVEEFPSRPETTRKLEEVNDELERLQQRQQLLEDKLSERRQRLYELEQIISNVHQYLREDDDQLFDVSGDSEEDSKVKDDREENTPMED</sequence>
<proteinExistence type="predicted"/>
<dbReference type="Pfam" id="PF05615">
    <property type="entry name" value="THOC7"/>
    <property type="match status" value="1"/>
</dbReference>